<name>X1L6M7_9ZZZZ</name>
<dbReference type="CDD" id="cd01171">
    <property type="entry name" value="YXKO-related"/>
    <property type="match status" value="1"/>
</dbReference>
<dbReference type="EMBL" id="BARV01012041">
    <property type="protein sequence ID" value="GAI14982.1"/>
    <property type="molecule type" value="Genomic_DNA"/>
</dbReference>
<keyword evidence="5" id="KW-0456">Lyase</keyword>
<dbReference type="NCBIfam" id="TIGR00196">
    <property type="entry name" value="yjeF_cterm"/>
    <property type="match status" value="1"/>
</dbReference>
<accession>X1L6M7</accession>
<proteinExistence type="predicted"/>
<keyword evidence="3" id="KW-0521">NADP</keyword>
<feature type="domain" description="YjeF C-terminal" evidence="6">
    <location>
        <begin position="1"/>
        <end position="193"/>
    </location>
</feature>
<evidence type="ECO:0000256" key="3">
    <source>
        <dbReference type="ARBA" id="ARBA00022857"/>
    </source>
</evidence>
<dbReference type="PROSITE" id="PS51383">
    <property type="entry name" value="YJEF_C_3"/>
    <property type="match status" value="1"/>
</dbReference>
<feature type="non-terminal residue" evidence="7">
    <location>
        <position position="1"/>
    </location>
</feature>
<comment type="caution">
    <text evidence="7">The sequence shown here is derived from an EMBL/GenBank/DDBJ whole genome shotgun (WGS) entry which is preliminary data.</text>
</comment>
<evidence type="ECO:0000256" key="5">
    <source>
        <dbReference type="ARBA" id="ARBA00023239"/>
    </source>
</evidence>
<evidence type="ECO:0000256" key="1">
    <source>
        <dbReference type="ARBA" id="ARBA00022741"/>
    </source>
</evidence>
<dbReference type="PANTHER" id="PTHR12592">
    <property type="entry name" value="ATP-DEPENDENT (S)-NAD(P)H-HYDRATE DEHYDRATASE FAMILY MEMBER"/>
    <property type="match status" value="1"/>
</dbReference>
<protein>
    <recommendedName>
        <fullName evidence="6">YjeF C-terminal domain-containing protein</fullName>
    </recommendedName>
</protein>
<keyword evidence="4" id="KW-0520">NAD</keyword>
<dbReference type="Gene3D" id="3.40.1190.20">
    <property type="match status" value="1"/>
</dbReference>
<evidence type="ECO:0000256" key="2">
    <source>
        <dbReference type="ARBA" id="ARBA00022840"/>
    </source>
</evidence>
<dbReference type="Pfam" id="PF01256">
    <property type="entry name" value="Carb_kinase"/>
    <property type="match status" value="1"/>
</dbReference>
<keyword evidence="1" id="KW-0547">Nucleotide-binding</keyword>
<evidence type="ECO:0000256" key="4">
    <source>
        <dbReference type="ARBA" id="ARBA00023027"/>
    </source>
</evidence>
<dbReference type="PANTHER" id="PTHR12592:SF0">
    <property type="entry name" value="ATP-DEPENDENT (S)-NAD(P)H-HYDRATE DEHYDRATASE"/>
    <property type="match status" value="1"/>
</dbReference>
<dbReference type="AlphaFoldDB" id="X1L6M7"/>
<dbReference type="GO" id="GO:0110051">
    <property type="term" value="P:metabolite repair"/>
    <property type="evidence" value="ECO:0007669"/>
    <property type="project" value="TreeGrafter"/>
</dbReference>
<evidence type="ECO:0000313" key="7">
    <source>
        <dbReference type="EMBL" id="GAI14982.1"/>
    </source>
</evidence>
<dbReference type="InterPro" id="IPR000631">
    <property type="entry name" value="CARKD"/>
</dbReference>
<dbReference type="SUPFAM" id="SSF53613">
    <property type="entry name" value="Ribokinase-like"/>
    <property type="match status" value="1"/>
</dbReference>
<organism evidence="7">
    <name type="scientific">marine sediment metagenome</name>
    <dbReference type="NCBI Taxonomy" id="412755"/>
    <lineage>
        <taxon>unclassified sequences</taxon>
        <taxon>metagenomes</taxon>
        <taxon>ecological metagenomes</taxon>
    </lineage>
</organism>
<dbReference type="InterPro" id="IPR029056">
    <property type="entry name" value="Ribokinase-like"/>
</dbReference>
<keyword evidence="2" id="KW-0067">ATP-binding</keyword>
<reference evidence="7" key="1">
    <citation type="journal article" date="2014" name="Front. Microbiol.">
        <title>High frequency of phylogenetically diverse reductive dehalogenase-homologous genes in deep subseafloor sedimentary metagenomes.</title>
        <authorList>
            <person name="Kawai M."/>
            <person name="Futagami T."/>
            <person name="Toyoda A."/>
            <person name="Takaki Y."/>
            <person name="Nishi S."/>
            <person name="Hori S."/>
            <person name="Arai W."/>
            <person name="Tsubouchi T."/>
            <person name="Morono Y."/>
            <person name="Uchiyama I."/>
            <person name="Ito T."/>
            <person name="Fujiyama A."/>
            <person name="Inagaki F."/>
            <person name="Takami H."/>
        </authorList>
    </citation>
    <scope>NUCLEOTIDE SEQUENCE</scope>
    <source>
        <strain evidence="7">Expedition CK06-06</strain>
    </source>
</reference>
<evidence type="ECO:0000259" key="6">
    <source>
        <dbReference type="PROSITE" id="PS51383"/>
    </source>
</evidence>
<sequence length="193" mass="20763">TITKSAEEVARGKVAVVIGGGTGRTKETQEVILDYLNEVSVPVVIDADGIYALGENPDIVRGRNFLITPHSYEFFVLTKKRIYELPYKEKIKLVREEAERLQTTILLKEKPDIISNGKEIALNETGSPYMSVGGTGDALAGICGALLSRNIDSFTAAKAAAYISGKAGELAAKKLKEGLLATDVIEAISEVLH</sequence>
<dbReference type="GO" id="GO:0016836">
    <property type="term" value="F:hydro-lyase activity"/>
    <property type="evidence" value="ECO:0007669"/>
    <property type="project" value="InterPro"/>
</dbReference>
<gene>
    <name evidence="7" type="ORF">S06H3_22501</name>
</gene>
<dbReference type="GO" id="GO:0005524">
    <property type="term" value="F:ATP binding"/>
    <property type="evidence" value="ECO:0007669"/>
    <property type="project" value="UniProtKB-KW"/>
</dbReference>